<evidence type="ECO:0000313" key="6">
    <source>
        <dbReference type="EMBL" id="KGA97282.1"/>
    </source>
</evidence>
<evidence type="ECO:0000256" key="2">
    <source>
        <dbReference type="SAM" id="MobiDB-lite"/>
    </source>
</evidence>
<reference evidence="7 9" key="2">
    <citation type="submission" date="2014-01" db="EMBL/GenBank/DDBJ databases">
        <title>Draft genome sequencing of Bacillus alcalophilus CGMCC 1.3604.</title>
        <authorList>
            <person name="Yang J."/>
            <person name="Diao L."/>
            <person name="Yang S."/>
        </authorList>
    </citation>
    <scope>NUCLEOTIDE SEQUENCE [LARGE SCALE GENOMIC DNA]</scope>
    <source>
        <strain evidence="7 9">CGMCC 1.3604</strain>
    </source>
</reference>
<feature type="compositionally biased region" description="Low complexity" evidence="2">
    <location>
        <begin position="200"/>
        <end position="217"/>
    </location>
</feature>
<keyword evidence="1 3" id="KW-0732">Signal</keyword>
<dbReference type="SUPFAM" id="SSF50685">
    <property type="entry name" value="Barwin-like endoglucanases"/>
    <property type="match status" value="1"/>
</dbReference>
<dbReference type="InterPro" id="IPR010611">
    <property type="entry name" value="3D_dom"/>
</dbReference>
<dbReference type="Pfam" id="PF01471">
    <property type="entry name" value="PG_binding_1"/>
    <property type="match status" value="2"/>
</dbReference>
<dbReference type="InterPro" id="IPR036366">
    <property type="entry name" value="PGBDSf"/>
</dbReference>
<dbReference type="SUPFAM" id="SSF47090">
    <property type="entry name" value="PGBD-like"/>
    <property type="match status" value="2"/>
</dbReference>
<accession>A0A094YUV7</accession>
<dbReference type="GO" id="GO:0004553">
    <property type="term" value="F:hydrolase activity, hydrolyzing O-glycosyl compounds"/>
    <property type="evidence" value="ECO:0007669"/>
    <property type="project" value="InterPro"/>
</dbReference>
<dbReference type="Proteomes" id="UP000002754">
    <property type="component" value="Unassembled WGS sequence"/>
</dbReference>
<gene>
    <name evidence="7" type="ORF">AJ85_04385</name>
    <name evidence="6" type="ORF">BALCAV_0211310</name>
</gene>
<dbReference type="InterPro" id="IPR036365">
    <property type="entry name" value="PGBD-like_sf"/>
</dbReference>
<dbReference type="eggNOG" id="COG3584">
    <property type="taxonomic scope" value="Bacteria"/>
</dbReference>
<dbReference type="eggNOG" id="COG3409">
    <property type="taxonomic scope" value="Bacteria"/>
</dbReference>
<feature type="domain" description="Peptidoglycan binding-like" evidence="4">
    <location>
        <begin position="47"/>
        <end position="103"/>
    </location>
</feature>
<sequence>MKTKSTSRVMQRFGLPLAAAGMFILFAPSHSEAAGEKESLLSKGMEGSQVEELQEKLEERGFIDTVSEKGVFGQNTKEAIKKFQKEHNLFVDGVAGPQTLGAIAVLRIEDKGFLVEALQEILTQLDYYEGEINGEFTEETEKAVLKAQKDFEISVDGIAGPQTFSALYNSIYPNQEEQDSEKEVIQTSNEIADTEETASETNTTPAAEQEPAEEQGQTLSVEATAYTAECNGCSGITATGIDLRNDRDKKVIAVDPEVIPLGSRVYVEGYGEAIAGDTGGAIQGNKIDLHVPTKEEAIQFGRQQVNVTILD</sequence>
<evidence type="ECO:0000313" key="9">
    <source>
        <dbReference type="Proteomes" id="UP000297014"/>
    </source>
</evidence>
<dbReference type="GO" id="GO:0019867">
    <property type="term" value="C:outer membrane"/>
    <property type="evidence" value="ECO:0007669"/>
    <property type="project" value="InterPro"/>
</dbReference>
<organism evidence="6 8">
    <name type="scientific">Alkalihalobacillus alcalophilus ATCC 27647 = CGMCC 1.3604</name>
    <dbReference type="NCBI Taxonomy" id="1218173"/>
    <lineage>
        <taxon>Bacteria</taxon>
        <taxon>Bacillati</taxon>
        <taxon>Bacillota</taxon>
        <taxon>Bacilli</taxon>
        <taxon>Bacillales</taxon>
        <taxon>Bacillaceae</taxon>
        <taxon>Alkalihalobacillus</taxon>
    </lineage>
</organism>
<evidence type="ECO:0000313" key="8">
    <source>
        <dbReference type="Proteomes" id="UP000002754"/>
    </source>
</evidence>
<evidence type="ECO:0000313" key="7">
    <source>
        <dbReference type="EMBL" id="THG91511.1"/>
    </source>
</evidence>
<dbReference type="Gene3D" id="1.10.101.10">
    <property type="entry name" value="PGBD-like superfamily/PGBD"/>
    <property type="match status" value="2"/>
</dbReference>
<comment type="caution">
    <text evidence="6">The sequence shown here is derived from an EMBL/GenBank/DDBJ whole genome shotgun (WGS) entry which is preliminary data.</text>
</comment>
<protein>
    <submittedName>
        <fullName evidence="7">Peptidoglycan-binding protein</fullName>
    </submittedName>
</protein>
<evidence type="ECO:0000259" key="4">
    <source>
        <dbReference type="Pfam" id="PF01471"/>
    </source>
</evidence>
<dbReference type="EMBL" id="ALPT02000033">
    <property type="protein sequence ID" value="KGA97282.1"/>
    <property type="molecule type" value="Genomic_DNA"/>
</dbReference>
<dbReference type="PANTHER" id="PTHR39160:SF6">
    <property type="entry name" value="CELL WALL-BINDING PROTEIN YOCH"/>
    <property type="match status" value="1"/>
</dbReference>
<evidence type="ECO:0000259" key="5">
    <source>
        <dbReference type="Pfam" id="PF06725"/>
    </source>
</evidence>
<dbReference type="Pfam" id="PF06725">
    <property type="entry name" value="3D"/>
    <property type="match status" value="1"/>
</dbReference>
<keyword evidence="8" id="KW-1185">Reference proteome</keyword>
<dbReference type="InterPro" id="IPR002477">
    <property type="entry name" value="Peptidoglycan-bd-like"/>
</dbReference>
<dbReference type="STRING" id="1218173.BALCAV_0211310"/>
<dbReference type="RefSeq" id="WP_040323872.1">
    <property type="nucleotide sequence ID" value="NZ_ALPT02000033.1"/>
</dbReference>
<dbReference type="AlphaFoldDB" id="A0A094YUV7"/>
<feature type="domain" description="3D" evidence="5">
    <location>
        <begin position="250"/>
        <end position="310"/>
    </location>
</feature>
<dbReference type="Gene3D" id="2.40.40.10">
    <property type="entry name" value="RlpA-like domain"/>
    <property type="match status" value="1"/>
</dbReference>
<dbReference type="Proteomes" id="UP000297014">
    <property type="component" value="Unassembled WGS sequence"/>
</dbReference>
<name>A0A094YUV7_ALKAL</name>
<feature type="region of interest" description="Disordered" evidence="2">
    <location>
        <begin position="192"/>
        <end position="217"/>
    </location>
</feature>
<reference evidence="6 8" key="1">
    <citation type="journal article" date="2014" name="Genome Announc.">
        <title>Draft Genome Sequence of Bacillus alcalophilus AV1934, a Classic Alkaliphile Isolated from Human Feces in 1934.</title>
        <authorList>
            <person name="Attie O."/>
            <person name="Jayaprakash A."/>
            <person name="Shah H."/>
            <person name="Paulsen I.T."/>
            <person name="Morino M."/>
            <person name="Takahashi Y."/>
            <person name="Narumi I."/>
            <person name="Sachidanandam R."/>
            <person name="Satoh K."/>
            <person name="Ito M."/>
            <person name="Krulwich T.A."/>
        </authorList>
    </citation>
    <scope>NUCLEOTIDE SEQUENCE [LARGE SCALE GENOMIC DNA]</scope>
    <source>
        <strain evidence="6 8">AV1934</strain>
    </source>
</reference>
<dbReference type="OrthoDB" id="9798935at2"/>
<dbReference type="CDD" id="cd22786">
    <property type="entry name" value="DPBB_YuiC-like"/>
    <property type="match status" value="1"/>
</dbReference>
<dbReference type="PANTHER" id="PTHR39160">
    <property type="entry name" value="CELL WALL-BINDING PROTEIN YOCH"/>
    <property type="match status" value="1"/>
</dbReference>
<dbReference type="InterPro" id="IPR051933">
    <property type="entry name" value="Resuscitation_pf_RpfB"/>
</dbReference>
<evidence type="ECO:0000256" key="1">
    <source>
        <dbReference type="ARBA" id="ARBA00022729"/>
    </source>
</evidence>
<dbReference type="EMBL" id="JALP01000065">
    <property type="protein sequence ID" value="THG91511.1"/>
    <property type="molecule type" value="Genomic_DNA"/>
</dbReference>
<proteinExistence type="predicted"/>
<feature type="signal peptide" evidence="3">
    <location>
        <begin position="1"/>
        <end position="33"/>
    </location>
</feature>
<dbReference type="InterPro" id="IPR036908">
    <property type="entry name" value="RlpA-like_sf"/>
</dbReference>
<evidence type="ECO:0000256" key="3">
    <source>
        <dbReference type="SAM" id="SignalP"/>
    </source>
</evidence>
<feature type="chain" id="PRO_5036290912" evidence="3">
    <location>
        <begin position="34"/>
        <end position="311"/>
    </location>
</feature>
<dbReference type="GO" id="GO:0009254">
    <property type="term" value="P:peptidoglycan turnover"/>
    <property type="evidence" value="ECO:0007669"/>
    <property type="project" value="InterPro"/>
</dbReference>
<feature type="domain" description="Peptidoglycan binding-like" evidence="4">
    <location>
        <begin position="115"/>
        <end position="167"/>
    </location>
</feature>